<dbReference type="EMBL" id="GG686456">
    <property type="protein sequence ID" value="EEQ98602.1"/>
    <property type="molecule type" value="Genomic_DNA"/>
</dbReference>
<dbReference type="Proteomes" id="UP000007800">
    <property type="component" value="Unassembled WGS sequence"/>
</dbReference>
<evidence type="ECO:0000313" key="1">
    <source>
        <dbReference type="EMBL" id="EEQ98602.1"/>
    </source>
</evidence>
<reference evidence="1 2" key="1">
    <citation type="submission" date="2008-07" db="EMBL/GenBank/DDBJ databases">
        <authorList>
            <person name="El-Sayed N."/>
            <person name="Caler E."/>
            <person name="Inman J."/>
            <person name="Amedeo P."/>
            <person name="Hass B."/>
            <person name="Wortman J."/>
        </authorList>
    </citation>
    <scope>NUCLEOTIDE SEQUENCE [LARGE SCALE GENOMIC DNA]</scope>
    <source>
        <strain evidence="2">ATCC 50983 / TXsc</strain>
    </source>
</reference>
<dbReference type="RefSeq" id="XP_002765885.1">
    <property type="nucleotide sequence ID" value="XM_002765839.1"/>
</dbReference>
<gene>
    <name evidence="1" type="ORF">Pmar_PMAR014494</name>
</gene>
<feature type="non-terminal residue" evidence="1">
    <location>
        <position position="57"/>
    </location>
</feature>
<proteinExistence type="predicted"/>
<name>C5LXE0_PERM5</name>
<dbReference type="AlphaFoldDB" id="C5LXE0"/>
<organism evidence="2">
    <name type="scientific">Perkinsus marinus (strain ATCC 50983 / TXsc)</name>
    <dbReference type="NCBI Taxonomy" id="423536"/>
    <lineage>
        <taxon>Eukaryota</taxon>
        <taxon>Sar</taxon>
        <taxon>Alveolata</taxon>
        <taxon>Perkinsozoa</taxon>
        <taxon>Perkinsea</taxon>
        <taxon>Perkinsida</taxon>
        <taxon>Perkinsidae</taxon>
        <taxon>Perkinsus</taxon>
    </lineage>
</organism>
<dbReference type="InParanoid" id="C5LXE0"/>
<sequence length="57" mass="6164">MLTKHYALAAKLESPECNADAEVVASSPIDVIKEGMQKTLVRYCAVVNPAEEDNGDK</sequence>
<accession>C5LXE0</accession>
<dbReference type="GeneID" id="9062304"/>
<protein>
    <submittedName>
        <fullName evidence="1">Uncharacterized protein</fullName>
    </submittedName>
</protein>
<keyword evidence="2" id="KW-1185">Reference proteome</keyword>
<evidence type="ECO:0000313" key="2">
    <source>
        <dbReference type="Proteomes" id="UP000007800"/>
    </source>
</evidence>